<name>A0ABY9YCR5_9GAMM</name>
<reference evidence="1 2" key="1">
    <citation type="submission" date="2022-12" db="EMBL/GenBank/DDBJ databases">
        <title>Two new species, Stenotrophomonas aracearum and Stenotrophomonas oahuensis, isolated from Anthurium (Araceae family) in Hawaii.</title>
        <authorList>
            <person name="Chunag S.C."/>
            <person name="Dobhal S."/>
            <person name="Alvarez A."/>
            <person name="Arif M."/>
        </authorList>
    </citation>
    <scope>NUCLEOTIDE SEQUENCE [LARGE SCALE GENOMIC DNA]</scope>
    <source>
        <strain evidence="1 2">A5588</strain>
    </source>
</reference>
<evidence type="ECO:0000313" key="1">
    <source>
        <dbReference type="EMBL" id="WNH48230.1"/>
    </source>
</evidence>
<evidence type="ECO:0000313" key="2">
    <source>
        <dbReference type="Proteomes" id="UP001305421"/>
    </source>
</evidence>
<sequence>MNQGHLQVGYHGCDITVRDGLVSGTLIPEPSNNQHDWLGPGFYLFEGDADRALAFAEAAASEPFRRFTARPIATPAVVGCKAQRSHPALDSIETAISRLL</sequence>
<organism evidence="1 2">
    <name type="scientific">Stenotrophomonas aracearum</name>
    <dbReference type="NCBI Taxonomy" id="3003272"/>
    <lineage>
        <taxon>Bacteria</taxon>
        <taxon>Pseudomonadati</taxon>
        <taxon>Pseudomonadota</taxon>
        <taxon>Gammaproteobacteria</taxon>
        <taxon>Lysobacterales</taxon>
        <taxon>Lysobacteraceae</taxon>
        <taxon>Stenotrophomonas</taxon>
    </lineage>
</organism>
<dbReference type="RefSeq" id="WP_311182861.1">
    <property type="nucleotide sequence ID" value="NZ_CP115543.1"/>
</dbReference>
<dbReference type="Proteomes" id="UP001305421">
    <property type="component" value="Chromosome"/>
</dbReference>
<dbReference type="EMBL" id="CP115543">
    <property type="protein sequence ID" value="WNH48230.1"/>
    <property type="molecule type" value="Genomic_DNA"/>
</dbReference>
<accession>A0ABY9YCR5</accession>
<gene>
    <name evidence="1" type="ORF">PDM28_16385</name>
</gene>
<dbReference type="SUPFAM" id="SSF56399">
    <property type="entry name" value="ADP-ribosylation"/>
    <property type="match status" value="1"/>
</dbReference>
<protein>
    <recommendedName>
        <fullName evidence="3">YCII-related domain-containing protein</fullName>
    </recommendedName>
</protein>
<evidence type="ECO:0008006" key="3">
    <source>
        <dbReference type="Google" id="ProtNLM"/>
    </source>
</evidence>
<proteinExistence type="predicted"/>
<keyword evidence="2" id="KW-1185">Reference proteome</keyword>